<accession>A0A7J7LZ70</accession>
<dbReference type="InterPro" id="IPR002885">
    <property type="entry name" value="PPR_rpt"/>
</dbReference>
<dbReference type="GO" id="GO:0009451">
    <property type="term" value="P:RNA modification"/>
    <property type="evidence" value="ECO:0007669"/>
    <property type="project" value="InterPro"/>
</dbReference>
<feature type="repeat" description="PPR" evidence="2">
    <location>
        <begin position="75"/>
        <end position="109"/>
    </location>
</feature>
<feature type="repeat" description="PPR" evidence="2">
    <location>
        <begin position="110"/>
        <end position="144"/>
    </location>
</feature>
<organism evidence="3 4">
    <name type="scientific">Kingdonia uniflora</name>
    <dbReference type="NCBI Taxonomy" id="39325"/>
    <lineage>
        <taxon>Eukaryota</taxon>
        <taxon>Viridiplantae</taxon>
        <taxon>Streptophyta</taxon>
        <taxon>Embryophyta</taxon>
        <taxon>Tracheophyta</taxon>
        <taxon>Spermatophyta</taxon>
        <taxon>Magnoliopsida</taxon>
        <taxon>Ranunculales</taxon>
        <taxon>Circaeasteraceae</taxon>
        <taxon>Kingdonia</taxon>
    </lineage>
</organism>
<dbReference type="InterPro" id="IPR011990">
    <property type="entry name" value="TPR-like_helical_dom_sf"/>
</dbReference>
<sequence length="543" mass="60870">MVDLGIRADSFTYPSVLKACGDELDLGFGREVHGVIEVSGIGWCLFVENALVGMYTKCGDVEVARRLFDRMHERDLVSWNSMISGYASKGMWDEAFELFDRMRIKGVEMNVVTWNTTAGGFVQIGNYKGALELISEMKNCGSHLDHVAIVIGLSACSRLGLVKFGKEIHGVALRSLYNNIETVKNALITMYSKGKDLRHAYILFQSLKVKSVITWNSMIAGYTRLDQYEEASFVFREMVACGVEPNYVTIASILPLCARVANLQHGKELHCYITRREKFKDFLLLLNSLVDMYSKSGKIAEARRVFGSMRQKDEVTYTCLIAGYGMQGEAQVALDLFEEMNVKGIKPDHITMVAVLSTCSHSGLVSQGEALFGKMINYYDIKPRMEHFACMVDLFGRAGFLERAVDLIRTMPFRPSPAMWATLIGSCRIHGNTNIGEWAAEKLVEMRPENPGYYVLIANMYAAAGRWSKLAYVRTLMRNSGVKKDPGCAWIDLGNGFHPFVVGDRLKPEAQEIYMLLCGLDSFMKESGYVESEDLGLTKDFDQ</sequence>
<evidence type="ECO:0000313" key="3">
    <source>
        <dbReference type="EMBL" id="KAF6147818.1"/>
    </source>
</evidence>
<dbReference type="Pfam" id="PF01535">
    <property type="entry name" value="PPR"/>
    <property type="match status" value="3"/>
</dbReference>
<name>A0A7J7LZ70_9MAGN</name>
<dbReference type="FunFam" id="1.25.40.10:FF:000393">
    <property type="entry name" value="Pentatricopeptide repeat-containing protein At1g20230"/>
    <property type="match status" value="1"/>
</dbReference>
<dbReference type="PROSITE" id="PS51375">
    <property type="entry name" value="PPR"/>
    <property type="match status" value="4"/>
</dbReference>
<protein>
    <recommendedName>
        <fullName evidence="5">Pentatricopeptide repeat-containing protein</fullName>
    </recommendedName>
</protein>
<dbReference type="Proteomes" id="UP000541444">
    <property type="component" value="Unassembled WGS sequence"/>
</dbReference>
<dbReference type="Pfam" id="PF13041">
    <property type="entry name" value="PPR_2"/>
    <property type="match status" value="3"/>
</dbReference>
<keyword evidence="1" id="KW-0677">Repeat</keyword>
<evidence type="ECO:0000313" key="4">
    <source>
        <dbReference type="Proteomes" id="UP000541444"/>
    </source>
</evidence>
<gene>
    <name evidence="3" type="ORF">GIB67_014398</name>
</gene>
<comment type="caution">
    <text evidence="3">The sequence shown here is derived from an EMBL/GenBank/DDBJ whole genome shotgun (WGS) entry which is preliminary data.</text>
</comment>
<evidence type="ECO:0008006" key="5">
    <source>
        <dbReference type="Google" id="ProtNLM"/>
    </source>
</evidence>
<dbReference type="InterPro" id="IPR046848">
    <property type="entry name" value="E_motif"/>
</dbReference>
<proteinExistence type="predicted"/>
<dbReference type="Pfam" id="PF20431">
    <property type="entry name" value="E_motif"/>
    <property type="match status" value="1"/>
</dbReference>
<dbReference type="SUPFAM" id="SSF48452">
    <property type="entry name" value="TPR-like"/>
    <property type="match status" value="1"/>
</dbReference>
<evidence type="ECO:0000256" key="1">
    <source>
        <dbReference type="ARBA" id="ARBA00022737"/>
    </source>
</evidence>
<dbReference type="NCBIfam" id="TIGR00756">
    <property type="entry name" value="PPR"/>
    <property type="match status" value="5"/>
</dbReference>
<dbReference type="FunFam" id="1.25.40.10:FF:000627">
    <property type="entry name" value="Pentatricopeptide repeat-containing protein"/>
    <property type="match status" value="1"/>
</dbReference>
<dbReference type="InterPro" id="IPR046960">
    <property type="entry name" value="PPR_At4g14850-like_plant"/>
</dbReference>
<dbReference type="FunFam" id="1.25.40.10:FF:000637">
    <property type="entry name" value="Pentatricopeptide repeat-containing protein"/>
    <property type="match status" value="1"/>
</dbReference>
<feature type="repeat" description="PPR" evidence="2">
    <location>
        <begin position="313"/>
        <end position="347"/>
    </location>
</feature>
<evidence type="ECO:0000256" key="2">
    <source>
        <dbReference type="PROSITE-ProRule" id="PRU00708"/>
    </source>
</evidence>
<dbReference type="AlphaFoldDB" id="A0A7J7LZ70"/>
<dbReference type="GO" id="GO:0003723">
    <property type="term" value="F:RNA binding"/>
    <property type="evidence" value="ECO:0007669"/>
    <property type="project" value="InterPro"/>
</dbReference>
<dbReference type="Gene3D" id="1.25.40.10">
    <property type="entry name" value="Tetratricopeptide repeat domain"/>
    <property type="match status" value="3"/>
</dbReference>
<dbReference type="EMBL" id="JACGCM010001872">
    <property type="protein sequence ID" value="KAF6147818.1"/>
    <property type="molecule type" value="Genomic_DNA"/>
</dbReference>
<dbReference type="OrthoDB" id="185373at2759"/>
<feature type="repeat" description="PPR" evidence="2">
    <location>
        <begin position="211"/>
        <end position="245"/>
    </location>
</feature>
<reference evidence="3 4" key="1">
    <citation type="journal article" date="2020" name="IScience">
        <title>Genome Sequencing of the Endangered Kingdonia uniflora (Circaeasteraceae, Ranunculales) Reveals Potential Mechanisms of Evolutionary Specialization.</title>
        <authorList>
            <person name="Sun Y."/>
            <person name="Deng T."/>
            <person name="Zhang A."/>
            <person name="Moore M.J."/>
            <person name="Landis J.B."/>
            <person name="Lin N."/>
            <person name="Zhang H."/>
            <person name="Zhang X."/>
            <person name="Huang J."/>
            <person name="Zhang X."/>
            <person name="Sun H."/>
            <person name="Wang H."/>
        </authorList>
    </citation>
    <scope>NUCLEOTIDE SEQUENCE [LARGE SCALE GENOMIC DNA]</scope>
    <source>
        <strain evidence="3">TB1705</strain>
        <tissue evidence="3">Leaf</tissue>
    </source>
</reference>
<keyword evidence="4" id="KW-1185">Reference proteome</keyword>
<dbReference type="PANTHER" id="PTHR47926:SF375">
    <property type="entry name" value="PENTATRICOPEPTIDE REPEAT-CONTAINING PROTEIN"/>
    <property type="match status" value="1"/>
</dbReference>
<dbReference type="PANTHER" id="PTHR47926">
    <property type="entry name" value="PENTATRICOPEPTIDE REPEAT-CONTAINING PROTEIN"/>
    <property type="match status" value="1"/>
</dbReference>